<evidence type="ECO:0000256" key="7">
    <source>
        <dbReference type="ARBA" id="ARBA00023306"/>
    </source>
</evidence>
<name>A0ABX8RD22_9CLOT</name>
<evidence type="ECO:0000313" key="14">
    <source>
        <dbReference type="EMBL" id="QXM05810.1"/>
    </source>
</evidence>
<dbReference type="InterPro" id="IPR004101">
    <property type="entry name" value="Mur_ligase_C"/>
</dbReference>
<keyword evidence="3 9" id="KW-0547">Nucleotide-binding</keyword>
<proteinExistence type="inferred from homology"/>
<feature type="domain" description="Mur ligase central" evidence="13">
    <location>
        <begin position="112"/>
        <end position="299"/>
    </location>
</feature>
<dbReference type="RefSeq" id="WP_218282508.1">
    <property type="nucleotide sequence ID" value="NZ_CP078093.1"/>
</dbReference>
<comment type="function">
    <text evidence="9 10">Involved in cell wall formation. Catalyzes the final step in the synthesis of UDP-N-acetylmuramoyl-pentapeptide, the precursor of murein.</text>
</comment>
<evidence type="ECO:0000256" key="8">
    <source>
        <dbReference type="ARBA" id="ARBA00023316"/>
    </source>
</evidence>
<dbReference type="PANTHER" id="PTHR43024">
    <property type="entry name" value="UDP-N-ACETYLMURAMOYL-TRIPEPTIDE--D-ALANYL-D-ALANINE LIGASE"/>
    <property type="match status" value="1"/>
</dbReference>
<feature type="domain" description="Mur ligase N-terminal catalytic" evidence="11">
    <location>
        <begin position="25"/>
        <end position="100"/>
    </location>
</feature>
<reference evidence="14" key="1">
    <citation type="submission" date="2021-07" db="EMBL/GenBank/DDBJ databases">
        <title>Complete genome sequence of Crassaminicella sp. 143-21, isolated from a deep-sea hydrothermal vent.</title>
        <authorList>
            <person name="Li X."/>
        </authorList>
    </citation>
    <scope>NUCLEOTIDE SEQUENCE</scope>
    <source>
        <strain evidence="14">143-21</strain>
    </source>
</reference>
<dbReference type="InterPro" id="IPR005863">
    <property type="entry name" value="UDP-N-AcMur_synth"/>
</dbReference>
<keyword evidence="4 9" id="KW-0067">ATP-binding</keyword>
<evidence type="ECO:0000313" key="15">
    <source>
        <dbReference type="Proteomes" id="UP000886818"/>
    </source>
</evidence>
<sequence length="462" mass="51858">MKLSIQEIIEATKGKLIKGDISDFVYGISTDSRSIKSNELFIPLVGEKFNGHDFIESVAKIGVSAVLTSQKVEDDLSGYERLSIIKVKDTLKALQDIAKYYISKFNIPIIGVTGSTGKTSTKEMIYSVLSKKYKVLKNKGNLNNHIGLPLTVFELEEDHELAIFEMGMSGFGEIDLLASIVKPDVAVITNIGLSHVEHLGSQENILKSKMEITNYFDEESTLIVNGDDPLLKTLEDIDTDYYQYFIGTEENCHYQAVNIKNLGEYGIRFDMFINDKFYPFTLNVLGEHNIYNALCAIAIGLKFNMDIELIQEGIKEFKGSKMRLHIFTTNENIKVINDAYNASPDSMTAAIHVLSKMRNRKIAVLGDMLEMGEYAKDGHYKVGCELAKNSIDILIAVGTNAEYIAKGAIENKLDNDRVYTCKKNEEAIDLLKSILQKEDVVLVKGSRGMRMEEIVQYIQERS</sequence>
<dbReference type="InterPro" id="IPR051046">
    <property type="entry name" value="MurCDEF_CellWall_CoF430Synth"/>
</dbReference>
<comment type="catalytic activity">
    <reaction evidence="9 10">
        <text>D-alanyl-D-alanine + UDP-N-acetyl-alpha-D-muramoyl-L-alanyl-gamma-D-glutamyl-meso-2,6-diaminopimelate + ATP = UDP-N-acetyl-alpha-D-muramoyl-L-alanyl-gamma-D-glutamyl-meso-2,6-diaminopimeloyl-D-alanyl-D-alanine + ADP + phosphate + H(+)</text>
        <dbReference type="Rhea" id="RHEA:28374"/>
        <dbReference type="ChEBI" id="CHEBI:15378"/>
        <dbReference type="ChEBI" id="CHEBI:30616"/>
        <dbReference type="ChEBI" id="CHEBI:43474"/>
        <dbReference type="ChEBI" id="CHEBI:57822"/>
        <dbReference type="ChEBI" id="CHEBI:61386"/>
        <dbReference type="ChEBI" id="CHEBI:83905"/>
        <dbReference type="ChEBI" id="CHEBI:456216"/>
        <dbReference type="EC" id="6.3.2.10"/>
    </reaction>
</comment>
<comment type="subcellular location">
    <subcellularLocation>
        <location evidence="9 10">Cytoplasm</location>
    </subcellularLocation>
</comment>
<keyword evidence="8 9" id="KW-0961">Cell wall biogenesis/degradation</keyword>
<comment type="pathway">
    <text evidence="9 10">Cell wall biogenesis; peptidoglycan biosynthesis.</text>
</comment>
<organism evidence="14 15">
    <name type="scientific">Crassaminicella indica</name>
    <dbReference type="NCBI Taxonomy" id="2855394"/>
    <lineage>
        <taxon>Bacteria</taxon>
        <taxon>Bacillati</taxon>
        <taxon>Bacillota</taxon>
        <taxon>Clostridia</taxon>
        <taxon>Eubacteriales</taxon>
        <taxon>Clostridiaceae</taxon>
        <taxon>Crassaminicella</taxon>
    </lineage>
</organism>
<protein>
    <recommendedName>
        <fullName evidence="9 10">UDP-N-acetylmuramoyl-tripeptide--D-alanyl-D-alanine ligase</fullName>
        <ecNumber evidence="9 10">6.3.2.10</ecNumber>
    </recommendedName>
    <alternativeName>
        <fullName evidence="9">D-alanyl-D-alanine-adding enzyme</fullName>
    </alternativeName>
</protein>
<evidence type="ECO:0000256" key="6">
    <source>
        <dbReference type="ARBA" id="ARBA00022984"/>
    </source>
</evidence>
<keyword evidence="1 9" id="KW-0436">Ligase</keyword>
<evidence type="ECO:0000256" key="3">
    <source>
        <dbReference type="ARBA" id="ARBA00022741"/>
    </source>
</evidence>
<evidence type="ECO:0000256" key="9">
    <source>
        <dbReference type="HAMAP-Rule" id="MF_02019"/>
    </source>
</evidence>
<dbReference type="Proteomes" id="UP000886818">
    <property type="component" value="Chromosome"/>
</dbReference>
<accession>A0ABX8RD22</accession>
<dbReference type="GO" id="GO:0016874">
    <property type="term" value="F:ligase activity"/>
    <property type="evidence" value="ECO:0007669"/>
    <property type="project" value="UniProtKB-KW"/>
</dbReference>
<comment type="similarity">
    <text evidence="9">Belongs to the MurCDEF family. MurF subfamily.</text>
</comment>
<dbReference type="NCBIfam" id="TIGR01143">
    <property type="entry name" value="murF"/>
    <property type="match status" value="1"/>
</dbReference>
<evidence type="ECO:0000256" key="5">
    <source>
        <dbReference type="ARBA" id="ARBA00022960"/>
    </source>
</evidence>
<dbReference type="InterPro" id="IPR000713">
    <property type="entry name" value="Mur_ligase_N"/>
</dbReference>
<gene>
    <name evidence="9" type="primary">murF</name>
    <name evidence="14" type="ORF">KVH43_10650</name>
</gene>
<dbReference type="PANTHER" id="PTHR43024:SF1">
    <property type="entry name" value="UDP-N-ACETYLMURAMOYL-TRIPEPTIDE--D-ALANYL-D-ALANINE LIGASE"/>
    <property type="match status" value="1"/>
</dbReference>
<dbReference type="HAMAP" id="MF_02019">
    <property type="entry name" value="MurF"/>
    <property type="match status" value="1"/>
</dbReference>
<evidence type="ECO:0000259" key="11">
    <source>
        <dbReference type="Pfam" id="PF01225"/>
    </source>
</evidence>
<keyword evidence="5 9" id="KW-0133">Cell shape</keyword>
<feature type="binding site" evidence="9">
    <location>
        <begin position="114"/>
        <end position="120"/>
    </location>
    <ligand>
        <name>ATP</name>
        <dbReference type="ChEBI" id="CHEBI:30616"/>
    </ligand>
</feature>
<dbReference type="EMBL" id="CP078093">
    <property type="protein sequence ID" value="QXM05810.1"/>
    <property type="molecule type" value="Genomic_DNA"/>
</dbReference>
<feature type="domain" description="Mur ligase C-terminal" evidence="12">
    <location>
        <begin position="322"/>
        <end position="447"/>
    </location>
</feature>
<dbReference type="Pfam" id="PF02875">
    <property type="entry name" value="Mur_ligase_C"/>
    <property type="match status" value="1"/>
</dbReference>
<dbReference type="Pfam" id="PF08245">
    <property type="entry name" value="Mur_ligase_M"/>
    <property type="match status" value="1"/>
</dbReference>
<dbReference type="EC" id="6.3.2.10" evidence="9 10"/>
<keyword evidence="7 9" id="KW-0131">Cell cycle</keyword>
<evidence type="ECO:0000256" key="10">
    <source>
        <dbReference type="RuleBase" id="RU004136"/>
    </source>
</evidence>
<keyword evidence="2 9" id="KW-0132">Cell division</keyword>
<evidence type="ECO:0000256" key="1">
    <source>
        <dbReference type="ARBA" id="ARBA00022598"/>
    </source>
</evidence>
<keyword evidence="9" id="KW-0963">Cytoplasm</keyword>
<evidence type="ECO:0000256" key="2">
    <source>
        <dbReference type="ARBA" id="ARBA00022618"/>
    </source>
</evidence>
<evidence type="ECO:0000259" key="12">
    <source>
        <dbReference type="Pfam" id="PF02875"/>
    </source>
</evidence>
<keyword evidence="6 9" id="KW-0573">Peptidoglycan synthesis</keyword>
<evidence type="ECO:0000256" key="4">
    <source>
        <dbReference type="ARBA" id="ARBA00022840"/>
    </source>
</evidence>
<dbReference type="Pfam" id="PF01225">
    <property type="entry name" value="Mur_ligase"/>
    <property type="match status" value="1"/>
</dbReference>
<dbReference type="InterPro" id="IPR013221">
    <property type="entry name" value="Mur_ligase_cen"/>
</dbReference>
<keyword evidence="15" id="KW-1185">Reference proteome</keyword>
<evidence type="ECO:0000259" key="13">
    <source>
        <dbReference type="Pfam" id="PF08245"/>
    </source>
</evidence>